<dbReference type="GO" id="GO:0005509">
    <property type="term" value="F:calcium ion binding"/>
    <property type="evidence" value="ECO:0007669"/>
    <property type="project" value="InterPro"/>
</dbReference>
<feature type="domain" description="Glycosyl hydrolase family 13 catalytic" evidence="12">
    <location>
        <begin position="509"/>
        <end position="838"/>
    </location>
</feature>
<dbReference type="CDD" id="cd11314">
    <property type="entry name" value="AmyAc_arch_bac_plant_AmyA"/>
    <property type="match status" value="1"/>
</dbReference>
<dbReference type="SMART" id="SM00810">
    <property type="entry name" value="Alpha-amyl_C2"/>
    <property type="match status" value="1"/>
</dbReference>
<proteinExistence type="inferred from homology"/>
<keyword evidence="6" id="KW-0479">Metal-binding</keyword>
<dbReference type="AlphaFoldDB" id="A0A0K9NII4"/>
<dbReference type="PANTHER" id="PTHR43447">
    <property type="entry name" value="ALPHA-AMYLASE"/>
    <property type="match status" value="1"/>
</dbReference>
<evidence type="ECO:0000256" key="8">
    <source>
        <dbReference type="ARBA" id="ARBA00023277"/>
    </source>
</evidence>
<evidence type="ECO:0000313" key="15">
    <source>
        <dbReference type="Proteomes" id="UP000036987"/>
    </source>
</evidence>
<evidence type="ECO:0000256" key="7">
    <source>
        <dbReference type="ARBA" id="ARBA00022801"/>
    </source>
</evidence>
<dbReference type="STRING" id="29655.A0A0K9NII4"/>
<organism evidence="14 15">
    <name type="scientific">Zostera marina</name>
    <name type="common">Eelgrass</name>
    <dbReference type="NCBI Taxonomy" id="29655"/>
    <lineage>
        <taxon>Eukaryota</taxon>
        <taxon>Viridiplantae</taxon>
        <taxon>Streptophyta</taxon>
        <taxon>Embryophyta</taxon>
        <taxon>Tracheophyta</taxon>
        <taxon>Spermatophyta</taxon>
        <taxon>Magnoliopsida</taxon>
        <taxon>Liliopsida</taxon>
        <taxon>Zosteraceae</taxon>
        <taxon>Zostera</taxon>
    </lineage>
</organism>
<dbReference type="InterPro" id="IPR012850">
    <property type="entry name" value="A-amylase_bs_C"/>
</dbReference>
<dbReference type="InterPro" id="IPR013780">
    <property type="entry name" value="Glyco_hydro_b"/>
</dbReference>
<evidence type="ECO:0000259" key="13">
    <source>
        <dbReference type="SMART" id="SM00810"/>
    </source>
</evidence>
<dbReference type="OMA" id="NDIGSEW"/>
<evidence type="ECO:0000256" key="6">
    <source>
        <dbReference type="ARBA" id="ARBA00022723"/>
    </source>
</evidence>
<evidence type="ECO:0000256" key="1">
    <source>
        <dbReference type="ARBA" id="ARBA00000548"/>
    </source>
</evidence>
<dbReference type="EC" id="3.2.1.1" evidence="5 11"/>
<dbReference type="InterPro" id="IPR056301">
    <property type="entry name" value="GWD-like_N_Ig"/>
</dbReference>
<dbReference type="EMBL" id="LFYR01002184">
    <property type="protein sequence ID" value="KMZ56433.1"/>
    <property type="molecule type" value="Genomic_DNA"/>
</dbReference>
<dbReference type="InterPro" id="IPR017853">
    <property type="entry name" value="GH"/>
</dbReference>
<dbReference type="GO" id="GO:0004556">
    <property type="term" value="F:alpha-amylase activity"/>
    <property type="evidence" value="ECO:0000318"/>
    <property type="project" value="GO_Central"/>
</dbReference>
<evidence type="ECO:0000256" key="9">
    <source>
        <dbReference type="ARBA" id="ARBA00023295"/>
    </source>
</evidence>
<dbReference type="GO" id="GO:0005987">
    <property type="term" value="P:sucrose catabolic process"/>
    <property type="evidence" value="ECO:0000318"/>
    <property type="project" value="GO_Central"/>
</dbReference>
<dbReference type="InterPro" id="IPR006046">
    <property type="entry name" value="Alpha_amylase"/>
</dbReference>
<dbReference type="InterPro" id="IPR006047">
    <property type="entry name" value="GH13_cat_dom"/>
</dbReference>
<comment type="catalytic activity">
    <reaction evidence="1 11">
        <text>Endohydrolysis of (1-&gt;4)-alpha-D-glucosidic linkages in polysaccharides containing three or more (1-&gt;4)-alpha-linked D-glucose units.</text>
        <dbReference type="EC" id="3.2.1.1"/>
    </reaction>
</comment>
<accession>A0A0K9NII4</accession>
<reference evidence="15" key="1">
    <citation type="journal article" date="2016" name="Nature">
        <title>The genome of the seagrass Zostera marina reveals angiosperm adaptation to the sea.</title>
        <authorList>
            <person name="Olsen J.L."/>
            <person name="Rouze P."/>
            <person name="Verhelst B."/>
            <person name="Lin Y.-C."/>
            <person name="Bayer T."/>
            <person name="Collen J."/>
            <person name="Dattolo E."/>
            <person name="De Paoli E."/>
            <person name="Dittami S."/>
            <person name="Maumus F."/>
            <person name="Michel G."/>
            <person name="Kersting A."/>
            <person name="Lauritano C."/>
            <person name="Lohaus R."/>
            <person name="Toepel M."/>
            <person name="Tonon T."/>
            <person name="Vanneste K."/>
            <person name="Amirebrahimi M."/>
            <person name="Brakel J."/>
            <person name="Bostroem C."/>
            <person name="Chovatia M."/>
            <person name="Grimwood J."/>
            <person name="Jenkins J.W."/>
            <person name="Jueterbock A."/>
            <person name="Mraz A."/>
            <person name="Stam W.T."/>
            <person name="Tice H."/>
            <person name="Bornberg-Bauer E."/>
            <person name="Green P.J."/>
            <person name="Pearson G.A."/>
            <person name="Procaccini G."/>
            <person name="Duarte C.M."/>
            <person name="Schmutz J."/>
            <person name="Reusch T.B.H."/>
            <person name="Van de Peer Y."/>
        </authorList>
    </citation>
    <scope>NUCLEOTIDE SEQUENCE [LARGE SCALE GENOMIC DNA]</scope>
    <source>
        <strain evidence="15">cv. Finnish</strain>
    </source>
</reference>
<dbReference type="Pfam" id="PF07821">
    <property type="entry name" value="Alpha-amyl_C2"/>
    <property type="match status" value="1"/>
</dbReference>
<evidence type="ECO:0000256" key="2">
    <source>
        <dbReference type="ARBA" id="ARBA00001913"/>
    </source>
</evidence>
<dbReference type="OrthoDB" id="550577at2759"/>
<dbReference type="SMART" id="SM00642">
    <property type="entry name" value="Aamy"/>
    <property type="match status" value="1"/>
</dbReference>
<comment type="cofactor">
    <cofactor evidence="2">
        <name>Ca(2+)</name>
        <dbReference type="ChEBI" id="CHEBI:29108"/>
    </cofactor>
</comment>
<evidence type="ECO:0000256" key="5">
    <source>
        <dbReference type="ARBA" id="ARBA00012595"/>
    </source>
</evidence>
<name>A0A0K9NII4_ZOSMR</name>
<evidence type="ECO:0000313" key="14">
    <source>
        <dbReference type="EMBL" id="KMZ56433.1"/>
    </source>
</evidence>
<dbReference type="Pfam" id="PF23166">
    <property type="entry name" value="Ig_N_CWD1"/>
    <property type="match status" value="2"/>
</dbReference>
<dbReference type="Gene3D" id="3.20.20.80">
    <property type="entry name" value="Glycosidases"/>
    <property type="match status" value="1"/>
</dbReference>
<comment type="caution">
    <text evidence="14">The sequence shown here is derived from an EMBL/GenBank/DDBJ whole genome shotgun (WGS) entry which is preliminary data.</text>
</comment>
<feature type="domain" description="Alpha-amylase C-terminal beta-sheet" evidence="13">
    <location>
        <begin position="839"/>
        <end position="898"/>
    </location>
</feature>
<evidence type="ECO:0000256" key="4">
    <source>
        <dbReference type="ARBA" id="ARBA00011245"/>
    </source>
</evidence>
<comment type="similarity">
    <text evidence="3 10">Belongs to the glycosyl hydrolase 13 family.</text>
</comment>
<gene>
    <name evidence="14" type="ORF">ZOSMA_95G00270</name>
</gene>
<dbReference type="SUPFAM" id="SSF51011">
    <property type="entry name" value="Glycosyl hydrolase domain"/>
    <property type="match status" value="1"/>
</dbReference>
<keyword evidence="8 11" id="KW-0119">Carbohydrate metabolism</keyword>
<protein>
    <recommendedName>
        <fullName evidence="5 11">Alpha-amylase</fullName>
        <ecNumber evidence="5 11">3.2.1.1</ecNumber>
    </recommendedName>
</protein>
<dbReference type="Pfam" id="PF00128">
    <property type="entry name" value="Alpha-amylase"/>
    <property type="match status" value="1"/>
</dbReference>
<evidence type="ECO:0000256" key="10">
    <source>
        <dbReference type="RuleBase" id="RU003615"/>
    </source>
</evidence>
<evidence type="ECO:0000256" key="11">
    <source>
        <dbReference type="RuleBase" id="RU361134"/>
    </source>
</evidence>
<dbReference type="Gene3D" id="2.60.40.1180">
    <property type="entry name" value="Golgi alpha-mannosidase II"/>
    <property type="match status" value="1"/>
</dbReference>
<keyword evidence="7 11" id="KW-0378">Hydrolase</keyword>
<sequence>MLSLIRFGHPVVRPRIHEHTLFPSFSQWRLSGRLRLSVPTTRRRSGAVSCFFRPWRNSELANMEEGGKTLEEGQNLIRSAVVVMEEKFEVQRTQMVEGKLTVRLERSEDGVNKGRFVVGCDIEGNWVLHWGVTYFDQLEFGSEWEQPPNEIRPPGSIPIKDYAVETPLKKSSSNIMGETFHEVKIDFNFDSSIAAIHFVLKEEVSGAQYQHKGRDFKIPLIDNVQEDDIGIDGSKDPFNSSGLKVDGIRINAIENSSSCKDVNYKNGLLEGYHKEYSICKEEQVTNSVTVAIMRNEGENTNHLLFDTDIPGEVIVHWGVCKGDDKSWHIPKTPHPPKSRVFRKKAVQTLLQKKSEGVGSWGLFPMEKDISGVPFVLKLNKDTWLDNLGIDFYVPLTGDMSLEYKTKDQIEAELISTDVKEAQEIESSTNTDEIITEIRNLVTDISAEKSLTTTTKEAQESILEEIEKLAAEAYSVFRSITPIYVEEPISDATAIKPPIGKCPGTGSGYEVFCQVFNWESCKSKNWYSEISSKAGELSKLGITIVWLPPPTESVSAQGYMPSDLYNLNSSYGSMEDLKNAINTFHSFGIKVVGDVVLNHRCAQHQNKNGIWNIFGGRLNWDDRAIVADDPHYQGRGNKSSGENFHAAPNIDHSQEFVRRDLKEWLCWLRKEIGFDGWRLDFARGFWGGYMKDYMEASEPYFSVGEFWDSLSYTYGEMDHNQDAHRQRCIDWINATNGTSAAFDVTLKGILHTTLEKFEYWRLSDERGKPPGVAGWWPSRAVTFIENHDTGSTQGHWRFPAGKEMQGYTYILTHAGTPTVFYDHLCSHYNQEIGKLIALRHRKKIHCRSKVKITKAEKEVYAAIIDDKVAMKIGPGHYEPGDHNKWKVAAEGRDYKVWETS</sequence>
<evidence type="ECO:0000256" key="3">
    <source>
        <dbReference type="ARBA" id="ARBA00008061"/>
    </source>
</evidence>
<dbReference type="Proteomes" id="UP000036987">
    <property type="component" value="Unassembled WGS sequence"/>
</dbReference>
<dbReference type="SUPFAM" id="SSF51445">
    <property type="entry name" value="(Trans)glycosidases"/>
    <property type="match status" value="1"/>
</dbReference>
<evidence type="ECO:0000259" key="12">
    <source>
        <dbReference type="SMART" id="SM00642"/>
    </source>
</evidence>
<keyword evidence="15" id="KW-1185">Reference proteome</keyword>
<dbReference type="PRINTS" id="PR00110">
    <property type="entry name" value="ALPHAAMYLASE"/>
</dbReference>
<keyword evidence="9 11" id="KW-0326">Glycosidase</keyword>
<comment type="subunit">
    <text evidence="4">Monomer.</text>
</comment>